<evidence type="ECO:0000256" key="3">
    <source>
        <dbReference type="ARBA" id="ARBA00022448"/>
    </source>
</evidence>
<keyword evidence="5 8" id="KW-0812">Transmembrane</keyword>
<feature type="transmembrane region" description="Helical" evidence="8">
    <location>
        <begin position="236"/>
        <end position="254"/>
    </location>
</feature>
<evidence type="ECO:0000256" key="2">
    <source>
        <dbReference type="ARBA" id="ARBA00009142"/>
    </source>
</evidence>
<dbReference type="PANTHER" id="PTHR30269">
    <property type="entry name" value="TRANSMEMBRANE PROTEIN YFCA"/>
    <property type="match status" value="1"/>
</dbReference>
<keyword evidence="10" id="KW-1185">Reference proteome</keyword>
<comment type="similarity">
    <text evidence="2 8">Belongs to the 4-toluene sulfonate uptake permease (TSUP) (TC 2.A.102) family.</text>
</comment>
<protein>
    <recommendedName>
        <fullName evidence="8">Probable membrane transporter protein</fullName>
    </recommendedName>
</protein>
<feature type="transmembrane region" description="Helical" evidence="8">
    <location>
        <begin position="110"/>
        <end position="130"/>
    </location>
</feature>
<evidence type="ECO:0000256" key="5">
    <source>
        <dbReference type="ARBA" id="ARBA00022692"/>
    </source>
</evidence>
<gene>
    <name evidence="9" type="primary">yfcA_1</name>
    <name evidence="9" type="ORF">NCTC10717_01070</name>
</gene>
<keyword evidence="7 8" id="KW-0472">Membrane</keyword>
<feature type="transmembrane region" description="Helical" evidence="8">
    <location>
        <begin position="193"/>
        <end position="215"/>
    </location>
</feature>
<dbReference type="OrthoDB" id="554695at2"/>
<evidence type="ECO:0000256" key="1">
    <source>
        <dbReference type="ARBA" id="ARBA00004651"/>
    </source>
</evidence>
<feature type="transmembrane region" description="Helical" evidence="8">
    <location>
        <begin position="142"/>
        <end position="173"/>
    </location>
</feature>
<sequence>MIAELTGNLSLWILLALLAVGSLAGFVDTLAGGGGMLTVPALLISGLPPDTALSTNKLQSSFGTCYAAWYFIRRGHLNFRKLLPGIIACAIGSALGSAVVQILPKDWLSSVIPVLLIVVAAIFIFMPALGEVEQEARLPMSAFLIGALAPIGFYDGFLGPGTGSFILLSLIALRGYTLQHATIEAKLYNGTTNLVALFIFMLGGKIIWLVGFAMAAGQLIGARIASGMILSKGNKLIRPMVITMSVLMSLYLIGKNWFHLY</sequence>
<feature type="transmembrane region" description="Helical" evidence="8">
    <location>
        <begin position="12"/>
        <end position="31"/>
    </location>
</feature>
<evidence type="ECO:0000256" key="7">
    <source>
        <dbReference type="ARBA" id="ARBA00023136"/>
    </source>
</evidence>
<dbReference type="AlphaFoldDB" id="A0A380MVL1"/>
<name>A0A380MVL1_9GAMM</name>
<keyword evidence="4 8" id="KW-1003">Cell membrane</keyword>
<evidence type="ECO:0000256" key="6">
    <source>
        <dbReference type="ARBA" id="ARBA00022989"/>
    </source>
</evidence>
<keyword evidence="6 8" id="KW-1133">Transmembrane helix</keyword>
<dbReference type="Pfam" id="PF01925">
    <property type="entry name" value="TauE"/>
    <property type="match status" value="1"/>
</dbReference>
<accession>A0A380MVL1</accession>
<keyword evidence="3" id="KW-0813">Transport</keyword>
<reference evidence="9 10" key="1">
    <citation type="submission" date="2018-06" db="EMBL/GenBank/DDBJ databases">
        <authorList>
            <consortium name="Pathogen Informatics"/>
            <person name="Doyle S."/>
        </authorList>
    </citation>
    <scope>NUCLEOTIDE SEQUENCE [LARGE SCALE GENOMIC DNA]</scope>
    <source>
        <strain evidence="9 10">NCTC10717</strain>
    </source>
</reference>
<evidence type="ECO:0000256" key="4">
    <source>
        <dbReference type="ARBA" id="ARBA00022475"/>
    </source>
</evidence>
<dbReference type="PANTHER" id="PTHR30269:SF0">
    <property type="entry name" value="MEMBRANE TRANSPORTER PROTEIN YFCA-RELATED"/>
    <property type="match status" value="1"/>
</dbReference>
<dbReference type="Proteomes" id="UP000254575">
    <property type="component" value="Unassembled WGS sequence"/>
</dbReference>
<comment type="subcellular location">
    <subcellularLocation>
        <location evidence="1 8">Cell membrane</location>
        <topology evidence="1 8">Multi-pass membrane protein</topology>
    </subcellularLocation>
</comment>
<dbReference type="InterPro" id="IPR002781">
    <property type="entry name" value="TM_pro_TauE-like"/>
</dbReference>
<dbReference type="InterPro" id="IPR052017">
    <property type="entry name" value="TSUP"/>
</dbReference>
<dbReference type="RefSeq" id="WP_115218327.1">
    <property type="nucleotide sequence ID" value="NZ_UHIA01000004.1"/>
</dbReference>
<evidence type="ECO:0000313" key="10">
    <source>
        <dbReference type="Proteomes" id="UP000254575"/>
    </source>
</evidence>
<organism evidence="9 10">
    <name type="scientific">Suttonella indologenes</name>
    <dbReference type="NCBI Taxonomy" id="13276"/>
    <lineage>
        <taxon>Bacteria</taxon>
        <taxon>Pseudomonadati</taxon>
        <taxon>Pseudomonadota</taxon>
        <taxon>Gammaproteobacteria</taxon>
        <taxon>Cardiobacteriales</taxon>
        <taxon>Cardiobacteriaceae</taxon>
        <taxon>Suttonella</taxon>
    </lineage>
</organism>
<evidence type="ECO:0000256" key="8">
    <source>
        <dbReference type="RuleBase" id="RU363041"/>
    </source>
</evidence>
<dbReference type="EMBL" id="UHIA01000004">
    <property type="protein sequence ID" value="SUO96595.1"/>
    <property type="molecule type" value="Genomic_DNA"/>
</dbReference>
<evidence type="ECO:0000313" key="9">
    <source>
        <dbReference type="EMBL" id="SUO96595.1"/>
    </source>
</evidence>
<feature type="transmembrane region" description="Helical" evidence="8">
    <location>
        <begin position="82"/>
        <end position="104"/>
    </location>
</feature>
<dbReference type="GO" id="GO:0005886">
    <property type="term" value="C:plasma membrane"/>
    <property type="evidence" value="ECO:0007669"/>
    <property type="project" value="UniProtKB-SubCell"/>
</dbReference>
<proteinExistence type="inferred from homology"/>